<dbReference type="PANTHER" id="PTHR35564">
    <property type="match status" value="1"/>
</dbReference>
<dbReference type="PANTHER" id="PTHR35564:SF4">
    <property type="entry name" value="CYTOPLASMIC PROTEIN"/>
    <property type="match status" value="1"/>
</dbReference>
<name>A0ABV3QAM5_9GAMM</name>
<accession>A0ABV3QAM5</accession>
<sequence>MAGPTRQAPDPVAPARMELERALREQPEGFEFFEALRRLECAHPGRPRLGESAKPTEDAVRLCHTPSLAFSPRAVDRYEPAAEGRPARLHGLFLGLFGPNAPLPLHLTEYAMDRQRNAKDSTLVAFADIFHHRMLSLFYRAWASAQPTVQLDRPGEDRFRLYMGALVGLSTRGLEARDALPDQYKRFFAGRLLMQARNAEGLRGMLEHFFRIPVRVLEFVASWMRLPHEAHLRLGASPEVAGLGRTAVLGEYVWGSQQRFRLRLGPLTRAQFNNFLPGGEALRQLVAAVKTYVGEEKAWDVQLVLRRAEVPTMKLGQSGRMGLSTWIGEPRRDADADQVILRPVG</sequence>
<dbReference type="Proteomes" id="UP001556220">
    <property type="component" value="Unassembled WGS sequence"/>
</dbReference>
<reference evidence="1 2" key="1">
    <citation type="submission" date="2024-06" db="EMBL/GenBank/DDBJ databases">
        <authorList>
            <person name="Woo H."/>
        </authorList>
    </citation>
    <scope>NUCLEOTIDE SEQUENCE [LARGE SCALE GENOMIC DNA]</scope>
    <source>
        <strain evidence="1 2">Si-c</strain>
    </source>
</reference>
<dbReference type="EMBL" id="JBFOHK010000001">
    <property type="protein sequence ID" value="MEW9570884.1"/>
    <property type="molecule type" value="Genomic_DNA"/>
</dbReference>
<protein>
    <submittedName>
        <fullName evidence="1">Type VI secretion system baseplate subunit TssG</fullName>
    </submittedName>
</protein>
<dbReference type="Pfam" id="PF06996">
    <property type="entry name" value="T6SS_TssG"/>
    <property type="match status" value="1"/>
</dbReference>
<dbReference type="InterPro" id="IPR010732">
    <property type="entry name" value="T6SS_TssG-like"/>
</dbReference>
<dbReference type="RefSeq" id="WP_367852952.1">
    <property type="nucleotide sequence ID" value="NZ_JBFOHK010000001.1"/>
</dbReference>
<gene>
    <name evidence="1" type="primary">tssG</name>
    <name evidence="1" type="ORF">ABQJ54_03920</name>
</gene>
<proteinExistence type="predicted"/>
<comment type="caution">
    <text evidence="1">The sequence shown here is derived from an EMBL/GenBank/DDBJ whole genome shotgun (WGS) entry which is preliminary data.</text>
</comment>
<organism evidence="1 2">
    <name type="scientific">Rhodanobacter lycopersici</name>
    <dbReference type="NCBI Taxonomy" id="3162487"/>
    <lineage>
        <taxon>Bacteria</taxon>
        <taxon>Pseudomonadati</taxon>
        <taxon>Pseudomonadota</taxon>
        <taxon>Gammaproteobacteria</taxon>
        <taxon>Lysobacterales</taxon>
        <taxon>Rhodanobacteraceae</taxon>
        <taxon>Rhodanobacter</taxon>
    </lineage>
</organism>
<evidence type="ECO:0000313" key="1">
    <source>
        <dbReference type="EMBL" id="MEW9570884.1"/>
    </source>
</evidence>
<dbReference type="NCBIfam" id="TIGR03347">
    <property type="entry name" value="VI_chp_1"/>
    <property type="match status" value="1"/>
</dbReference>
<evidence type="ECO:0000313" key="2">
    <source>
        <dbReference type="Proteomes" id="UP001556220"/>
    </source>
</evidence>
<keyword evidence="2" id="KW-1185">Reference proteome</keyword>